<evidence type="ECO:0000256" key="3">
    <source>
        <dbReference type="ARBA" id="ARBA00020071"/>
    </source>
</evidence>
<dbReference type="PANTHER" id="PTHR47561:SF1">
    <property type="entry name" value="POLYSACCHARIDE DEACETYLASE FAMILY PROTEIN (AFU_ORTHOLOGUE AFUA_6G05030)"/>
    <property type="match status" value="1"/>
</dbReference>
<dbReference type="STRING" id="576117.SAMN04488138_10217"/>
<evidence type="ECO:0000313" key="7">
    <source>
        <dbReference type="Proteomes" id="UP000183299"/>
    </source>
</evidence>
<dbReference type="GeneID" id="98663830"/>
<accession>A0A1I3NND5</accession>
<dbReference type="Gene3D" id="3.20.20.370">
    <property type="entry name" value="Glycoside hydrolase/deacetylase"/>
    <property type="match status" value="1"/>
</dbReference>
<evidence type="ECO:0000256" key="4">
    <source>
        <dbReference type="ARBA" id="ARBA00032976"/>
    </source>
</evidence>
<name>A0A1I3NND5_9RHOB</name>
<organism evidence="6 7">
    <name type="scientific">Celeribacter halophilus</name>
    <dbReference type="NCBI Taxonomy" id="576117"/>
    <lineage>
        <taxon>Bacteria</taxon>
        <taxon>Pseudomonadati</taxon>
        <taxon>Pseudomonadota</taxon>
        <taxon>Alphaproteobacteria</taxon>
        <taxon>Rhodobacterales</taxon>
        <taxon>Roseobacteraceae</taxon>
        <taxon>Celeribacter</taxon>
    </lineage>
</organism>
<feature type="domain" description="NodB homology" evidence="5">
    <location>
        <begin position="29"/>
        <end position="130"/>
    </location>
</feature>
<dbReference type="SUPFAM" id="SSF88713">
    <property type="entry name" value="Glycoside hydrolase/deacetylase"/>
    <property type="match status" value="1"/>
</dbReference>
<dbReference type="PANTHER" id="PTHR47561">
    <property type="entry name" value="POLYSACCHARIDE DEACETYLASE FAMILY PROTEIN (AFU_ORTHOLOGUE AFUA_6G05030)"/>
    <property type="match status" value="1"/>
</dbReference>
<reference evidence="6 7" key="1">
    <citation type="submission" date="2016-10" db="EMBL/GenBank/DDBJ databases">
        <authorList>
            <person name="de Groot N.N."/>
        </authorList>
    </citation>
    <scope>NUCLEOTIDE SEQUENCE [LARGE SCALE GENOMIC DNA]</scope>
    <source>
        <strain evidence="6 7">CGMCC 1.8891</strain>
    </source>
</reference>
<dbReference type="Pfam" id="PF01522">
    <property type="entry name" value="Polysacc_deac_1"/>
    <property type="match status" value="1"/>
</dbReference>
<evidence type="ECO:0000256" key="1">
    <source>
        <dbReference type="ARBA" id="ARBA00003236"/>
    </source>
</evidence>
<sequence length="130" mass="14146">MTKEILVGFGIDVDAVAGWLGSYGGEDSPDDISRGVFAGEVGAMRLLDLFDKLDIKTTWFIPGHSAETFPEQMAEVAKRGHEIGVHGYSHENPITTIITVTLITTTHTTPIVITTKPLVLRSFSSKLMMV</sequence>
<dbReference type="Proteomes" id="UP000183299">
    <property type="component" value="Unassembled WGS sequence"/>
</dbReference>
<gene>
    <name evidence="6" type="ORF">SAMN04488138_10217</name>
</gene>
<dbReference type="RefSeq" id="WP_066605749.1">
    <property type="nucleotide sequence ID" value="NZ_FORY01000002.1"/>
</dbReference>
<dbReference type="GO" id="GO:0005975">
    <property type="term" value="P:carbohydrate metabolic process"/>
    <property type="evidence" value="ECO:0007669"/>
    <property type="project" value="InterPro"/>
</dbReference>
<evidence type="ECO:0000256" key="2">
    <source>
        <dbReference type="ARBA" id="ARBA00010973"/>
    </source>
</evidence>
<dbReference type="EMBL" id="FORY01000002">
    <property type="protein sequence ID" value="SFJ10823.1"/>
    <property type="molecule type" value="Genomic_DNA"/>
</dbReference>
<dbReference type="AlphaFoldDB" id="A0A1I3NND5"/>
<keyword evidence="7" id="KW-1185">Reference proteome</keyword>
<evidence type="ECO:0000313" key="6">
    <source>
        <dbReference type="EMBL" id="SFJ10823.1"/>
    </source>
</evidence>
<evidence type="ECO:0000259" key="5">
    <source>
        <dbReference type="PROSITE" id="PS51677"/>
    </source>
</evidence>
<protein>
    <recommendedName>
        <fullName evidence="3">Chitooligosaccharide deacetylase</fullName>
    </recommendedName>
    <alternativeName>
        <fullName evidence="4">Nodulation protein B</fullName>
    </alternativeName>
</protein>
<proteinExistence type="inferred from homology"/>
<dbReference type="InterPro" id="IPR002509">
    <property type="entry name" value="NODB_dom"/>
</dbReference>
<comment type="function">
    <text evidence="1">Is involved in generating a small heat-stable compound (Nod), an acylated oligomer of N-acetylglucosamine, that stimulates mitosis in various plant protoplasts.</text>
</comment>
<dbReference type="GO" id="GO:0016810">
    <property type="term" value="F:hydrolase activity, acting on carbon-nitrogen (but not peptide) bonds"/>
    <property type="evidence" value="ECO:0007669"/>
    <property type="project" value="InterPro"/>
</dbReference>
<dbReference type="InterPro" id="IPR011330">
    <property type="entry name" value="Glyco_hydro/deAcase_b/a-brl"/>
</dbReference>
<dbReference type="PROSITE" id="PS51677">
    <property type="entry name" value="NODB"/>
    <property type="match status" value="1"/>
</dbReference>
<comment type="similarity">
    <text evidence="2">Belongs to the polysaccharide deacetylase family.</text>
</comment>